<feature type="compositionally biased region" description="Low complexity" evidence="1">
    <location>
        <begin position="146"/>
        <end position="172"/>
    </location>
</feature>
<keyword evidence="3" id="KW-1185">Reference proteome</keyword>
<sequence length="212" mass="21533">MAQARRGWKHREAESRAAWAKERERVAGRRQIRRHDYSSGSRHCTAGGSAAEGLAKRGLTCSMKPSARGLPGSSAGSARAERLAGVLGAAPAAAGASSLQNAVESLSAGGAWRDASVDLRAERAAASDDLRLRFASTDLRGVAGAAAATTAAAGASDEPAGVSSASSVPSRRLWNRRPSRPVVLAPDVSSPSCASFGGTGGLAAPSRDGTAW</sequence>
<accession>A0A316Z1G8</accession>
<protein>
    <submittedName>
        <fullName evidence="2">Uncharacterized protein</fullName>
    </submittedName>
</protein>
<evidence type="ECO:0000313" key="3">
    <source>
        <dbReference type="Proteomes" id="UP000245946"/>
    </source>
</evidence>
<organism evidence="2 3">
    <name type="scientific">Tilletiopsis washingtonensis</name>
    <dbReference type="NCBI Taxonomy" id="58919"/>
    <lineage>
        <taxon>Eukaryota</taxon>
        <taxon>Fungi</taxon>
        <taxon>Dikarya</taxon>
        <taxon>Basidiomycota</taxon>
        <taxon>Ustilaginomycotina</taxon>
        <taxon>Exobasidiomycetes</taxon>
        <taxon>Entylomatales</taxon>
        <taxon>Entylomatales incertae sedis</taxon>
        <taxon>Tilletiopsis</taxon>
    </lineage>
</organism>
<gene>
    <name evidence="2" type="ORF">FA09DRAFT_149389</name>
</gene>
<dbReference type="Proteomes" id="UP000245946">
    <property type="component" value="Unassembled WGS sequence"/>
</dbReference>
<dbReference type="AlphaFoldDB" id="A0A316Z1G8"/>
<name>A0A316Z1G8_9BASI</name>
<dbReference type="RefSeq" id="XP_025595660.1">
    <property type="nucleotide sequence ID" value="XM_025739175.1"/>
</dbReference>
<proteinExistence type="predicted"/>
<evidence type="ECO:0000256" key="1">
    <source>
        <dbReference type="SAM" id="MobiDB-lite"/>
    </source>
</evidence>
<feature type="compositionally biased region" description="Basic and acidic residues" evidence="1">
    <location>
        <begin position="10"/>
        <end position="27"/>
    </location>
</feature>
<dbReference type="EMBL" id="KZ819305">
    <property type="protein sequence ID" value="PWN95381.1"/>
    <property type="molecule type" value="Genomic_DNA"/>
</dbReference>
<feature type="region of interest" description="Disordered" evidence="1">
    <location>
        <begin position="1"/>
        <end position="49"/>
    </location>
</feature>
<feature type="region of interest" description="Disordered" evidence="1">
    <location>
        <begin position="146"/>
        <end position="212"/>
    </location>
</feature>
<reference evidence="2 3" key="1">
    <citation type="journal article" date="2018" name="Mol. Biol. Evol.">
        <title>Broad Genomic Sampling Reveals a Smut Pathogenic Ancestry of the Fungal Clade Ustilaginomycotina.</title>
        <authorList>
            <person name="Kijpornyongpan T."/>
            <person name="Mondo S.J."/>
            <person name="Barry K."/>
            <person name="Sandor L."/>
            <person name="Lee J."/>
            <person name="Lipzen A."/>
            <person name="Pangilinan J."/>
            <person name="LaButti K."/>
            <person name="Hainaut M."/>
            <person name="Henrissat B."/>
            <person name="Grigoriev I.V."/>
            <person name="Spatafora J.W."/>
            <person name="Aime M.C."/>
        </authorList>
    </citation>
    <scope>NUCLEOTIDE SEQUENCE [LARGE SCALE GENOMIC DNA]</scope>
    <source>
        <strain evidence="2 3">MCA 4186</strain>
    </source>
</reference>
<dbReference type="GeneID" id="37266721"/>
<evidence type="ECO:0000313" key="2">
    <source>
        <dbReference type="EMBL" id="PWN95381.1"/>
    </source>
</evidence>